<name>A0ABY5S846_9BACL</name>
<dbReference type="EMBL" id="CP091430">
    <property type="protein sequence ID" value="UVI30097.1"/>
    <property type="molecule type" value="Genomic_DNA"/>
</dbReference>
<accession>A0ABY5S846</accession>
<dbReference type="SUPFAM" id="SSF56059">
    <property type="entry name" value="Glutathione synthetase ATP-binding domain-like"/>
    <property type="match status" value="1"/>
</dbReference>
<evidence type="ECO:0000313" key="2">
    <source>
        <dbReference type="Proteomes" id="UP001057877"/>
    </source>
</evidence>
<protein>
    <submittedName>
        <fullName evidence="1">YheC/YheD family protein</fullName>
    </submittedName>
</protein>
<gene>
    <name evidence="1" type="ORF">L1F29_32780</name>
</gene>
<dbReference type="InterPro" id="IPR026838">
    <property type="entry name" value="YheC/D"/>
</dbReference>
<evidence type="ECO:0000313" key="1">
    <source>
        <dbReference type="EMBL" id="UVI30097.1"/>
    </source>
</evidence>
<sequence>MYSKRYKSNTLRGKLRVCRYLSADKSTSGMVPYTVKFTESNLKRMTEKYSTLYMKPDIGSLGIGVYKLNRTSNGFQLHRISGKKQISKTFKTLSGLFHHVKSLEKNKRMIIQKAIRLDRVEGRPYDIRMMIQRKPGGAWRCTGFMVKVGSRHKIVTNYYQGGKIYTIHKLLKKKGFSKESSAARIESLTRKGITVANVLSRKRSGMREMGIDFAYDGDNALWILEVNSNHPQFHPIKKLDRESYNRMMEYARSYGRYNAK</sequence>
<reference evidence="1" key="1">
    <citation type="submission" date="2022-01" db="EMBL/GenBank/DDBJ databases">
        <title>Paenibacillus spongiae sp. nov., isolated from marine sponge.</title>
        <authorList>
            <person name="Li Z."/>
            <person name="Zhang M."/>
        </authorList>
    </citation>
    <scope>NUCLEOTIDE SEQUENCE</scope>
    <source>
        <strain evidence="1">PHS-Z3</strain>
    </source>
</reference>
<dbReference type="Proteomes" id="UP001057877">
    <property type="component" value="Chromosome"/>
</dbReference>
<proteinExistence type="predicted"/>
<dbReference type="Gene3D" id="3.30.470.20">
    <property type="entry name" value="ATP-grasp fold, B domain"/>
    <property type="match status" value="1"/>
</dbReference>
<keyword evidence="2" id="KW-1185">Reference proteome</keyword>
<organism evidence="1 2">
    <name type="scientific">Paenibacillus spongiae</name>
    <dbReference type="NCBI Taxonomy" id="2909671"/>
    <lineage>
        <taxon>Bacteria</taxon>
        <taxon>Bacillati</taxon>
        <taxon>Bacillota</taxon>
        <taxon>Bacilli</taxon>
        <taxon>Bacillales</taxon>
        <taxon>Paenibacillaceae</taxon>
        <taxon>Paenibacillus</taxon>
    </lineage>
</organism>
<dbReference type="Pfam" id="PF14398">
    <property type="entry name" value="ATPgrasp_YheCD"/>
    <property type="match status" value="1"/>
</dbReference>
<dbReference type="RefSeq" id="WP_258386167.1">
    <property type="nucleotide sequence ID" value="NZ_CP091430.1"/>
</dbReference>